<dbReference type="Gene3D" id="1.10.3720.10">
    <property type="entry name" value="MetI-like"/>
    <property type="match status" value="1"/>
</dbReference>
<feature type="compositionally biased region" description="Low complexity" evidence="8">
    <location>
        <begin position="1"/>
        <end position="11"/>
    </location>
</feature>
<dbReference type="InterPro" id="IPR035906">
    <property type="entry name" value="MetI-like_sf"/>
</dbReference>
<keyword evidence="2 7" id="KW-0813">Transport</keyword>
<dbReference type="KEGG" id="xya:ET471_11150"/>
<evidence type="ECO:0000256" key="4">
    <source>
        <dbReference type="ARBA" id="ARBA00022692"/>
    </source>
</evidence>
<comment type="similarity">
    <text evidence="7">Belongs to the binding-protein-dependent transport system permease family.</text>
</comment>
<dbReference type="EMBL" id="CP035493">
    <property type="protein sequence ID" value="QAY70515.1"/>
    <property type="molecule type" value="Genomic_DNA"/>
</dbReference>
<dbReference type="PROSITE" id="PS50928">
    <property type="entry name" value="ABC_TM1"/>
    <property type="match status" value="1"/>
</dbReference>
<feature type="transmembrane region" description="Helical" evidence="7">
    <location>
        <begin position="135"/>
        <end position="156"/>
    </location>
</feature>
<evidence type="ECO:0000256" key="3">
    <source>
        <dbReference type="ARBA" id="ARBA00022475"/>
    </source>
</evidence>
<dbReference type="OrthoDB" id="9805974at2"/>
<proteinExistence type="inferred from homology"/>
<dbReference type="SUPFAM" id="SSF161098">
    <property type="entry name" value="MetI-like"/>
    <property type="match status" value="1"/>
</dbReference>
<gene>
    <name evidence="10" type="ORF">ET471_11150</name>
</gene>
<feature type="compositionally biased region" description="Basic residues" evidence="8">
    <location>
        <begin position="12"/>
        <end position="22"/>
    </location>
</feature>
<organism evidence="10 11">
    <name type="scientific">Xylanimonas protaetiae</name>
    <dbReference type="NCBI Taxonomy" id="2509457"/>
    <lineage>
        <taxon>Bacteria</taxon>
        <taxon>Bacillati</taxon>
        <taxon>Actinomycetota</taxon>
        <taxon>Actinomycetes</taxon>
        <taxon>Micrococcales</taxon>
        <taxon>Promicromonosporaceae</taxon>
        <taxon>Xylanimonas</taxon>
    </lineage>
</organism>
<evidence type="ECO:0000259" key="9">
    <source>
        <dbReference type="PROSITE" id="PS50928"/>
    </source>
</evidence>
<dbReference type="Pfam" id="PF00528">
    <property type="entry name" value="BPD_transp_1"/>
    <property type="match status" value="1"/>
</dbReference>
<dbReference type="PANTHER" id="PTHR30193">
    <property type="entry name" value="ABC TRANSPORTER PERMEASE PROTEIN"/>
    <property type="match status" value="1"/>
</dbReference>
<sequence>MTATASGPAATGRRRARRSAGRRGGHAAAGWVFVTPTLVILGLFMLIPIIMALWVSVSDWTGRGSPFAGGVHFVGADNYANILTGGGLPQRDFATSLRNNAYYVLLVVPIQTVVSLLLAVMVNQKILRARSAFRTAFYFPSVTSSVAITVVFLFLFTASGAVNRFLSALSISGPNWFADPRGVIHIILGAFGVDGPPAALQNAPFLGLSWWQWLAGPSVAMCVFIIMAIFTTSGTFMLLFIAALQNIEGEVEEAAMMDGASAWQRLRLVTVPMLRPTIFTVVTLGLVGTWQVFDQIFTATQGGPGKTTLTPAFLSYQASFLNQRWGNGAAIAFILFVIIVVMTLFQRIVLRERDTVPRRKRFVLSGAVTTPTAAVAAASSTRPPPSASPEPPEEQP</sequence>
<feature type="transmembrane region" description="Helical" evidence="7">
    <location>
        <begin position="101"/>
        <end position="123"/>
    </location>
</feature>
<feature type="transmembrane region" description="Helical" evidence="7">
    <location>
        <begin position="218"/>
        <end position="244"/>
    </location>
</feature>
<evidence type="ECO:0000256" key="5">
    <source>
        <dbReference type="ARBA" id="ARBA00022989"/>
    </source>
</evidence>
<dbReference type="InterPro" id="IPR051393">
    <property type="entry name" value="ABC_transporter_permease"/>
</dbReference>
<keyword evidence="3" id="KW-1003">Cell membrane</keyword>
<dbReference type="AlphaFoldDB" id="A0A4P6F593"/>
<dbReference type="GO" id="GO:0005886">
    <property type="term" value="C:plasma membrane"/>
    <property type="evidence" value="ECO:0007669"/>
    <property type="project" value="UniProtKB-SubCell"/>
</dbReference>
<evidence type="ECO:0000256" key="1">
    <source>
        <dbReference type="ARBA" id="ARBA00004651"/>
    </source>
</evidence>
<feature type="transmembrane region" description="Helical" evidence="7">
    <location>
        <begin position="273"/>
        <end position="293"/>
    </location>
</feature>
<evidence type="ECO:0000256" key="8">
    <source>
        <dbReference type="SAM" id="MobiDB-lite"/>
    </source>
</evidence>
<evidence type="ECO:0000256" key="7">
    <source>
        <dbReference type="RuleBase" id="RU363032"/>
    </source>
</evidence>
<keyword evidence="6 7" id="KW-0472">Membrane</keyword>
<dbReference type="Proteomes" id="UP000292118">
    <property type="component" value="Chromosome"/>
</dbReference>
<keyword evidence="4 7" id="KW-0812">Transmembrane</keyword>
<comment type="subcellular location">
    <subcellularLocation>
        <location evidence="1 7">Cell membrane</location>
        <topology evidence="1 7">Multi-pass membrane protein</topology>
    </subcellularLocation>
</comment>
<accession>A0A4P6F593</accession>
<reference evidence="10 11" key="1">
    <citation type="submission" date="2019-01" db="EMBL/GenBank/DDBJ databases">
        <title>Genome sequencing of strain FW10M-9.</title>
        <authorList>
            <person name="Heo J."/>
            <person name="Kim S.-J."/>
            <person name="Kim J.-S."/>
            <person name="Hong S.-B."/>
            <person name="Kwon S.-W."/>
        </authorList>
    </citation>
    <scope>NUCLEOTIDE SEQUENCE [LARGE SCALE GENOMIC DNA]</scope>
    <source>
        <strain evidence="10 11">FW10M-9</strain>
    </source>
</reference>
<evidence type="ECO:0000256" key="2">
    <source>
        <dbReference type="ARBA" id="ARBA00022448"/>
    </source>
</evidence>
<keyword evidence="11" id="KW-1185">Reference proteome</keyword>
<feature type="transmembrane region" description="Helical" evidence="7">
    <location>
        <begin position="27"/>
        <end position="55"/>
    </location>
</feature>
<feature type="domain" description="ABC transmembrane type-1" evidence="9">
    <location>
        <begin position="97"/>
        <end position="346"/>
    </location>
</feature>
<feature type="transmembrane region" description="Helical" evidence="7">
    <location>
        <begin position="329"/>
        <end position="350"/>
    </location>
</feature>
<dbReference type="InterPro" id="IPR000515">
    <property type="entry name" value="MetI-like"/>
</dbReference>
<evidence type="ECO:0000313" key="10">
    <source>
        <dbReference type="EMBL" id="QAY70515.1"/>
    </source>
</evidence>
<name>A0A4P6F593_9MICO</name>
<protein>
    <submittedName>
        <fullName evidence="10">Sugar ABC transporter permease</fullName>
    </submittedName>
</protein>
<dbReference type="CDD" id="cd06261">
    <property type="entry name" value="TM_PBP2"/>
    <property type="match status" value="1"/>
</dbReference>
<dbReference type="GO" id="GO:0055085">
    <property type="term" value="P:transmembrane transport"/>
    <property type="evidence" value="ECO:0007669"/>
    <property type="project" value="InterPro"/>
</dbReference>
<keyword evidence="5 7" id="KW-1133">Transmembrane helix</keyword>
<feature type="region of interest" description="Disordered" evidence="8">
    <location>
        <begin position="1"/>
        <end position="22"/>
    </location>
</feature>
<dbReference type="PANTHER" id="PTHR30193:SF37">
    <property type="entry name" value="INNER MEMBRANE ABC TRANSPORTER PERMEASE PROTEIN YCJO"/>
    <property type="match status" value="1"/>
</dbReference>
<evidence type="ECO:0000313" key="11">
    <source>
        <dbReference type="Proteomes" id="UP000292118"/>
    </source>
</evidence>
<feature type="region of interest" description="Disordered" evidence="8">
    <location>
        <begin position="373"/>
        <end position="396"/>
    </location>
</feature>
<evidence type="ECO:0000256" key="6">
    <source>
        <dbReference type="ARBA" id="ARBA00023136"/>
    </source>
</evidence>